<dbReference type="Gene3D" id="1.25.40.10">
    <property type="entry name" value="Tetratricopeptide repeat domain"/>
    <property type="match status" value="1"/>
</dbReference>
<organism evidence="2 3">
    <name type="scientific">Rhodobacter capsulatus</name>
    <name type="common">Rhodopseudomonas capsulata</name>
    <dbReference type="NCBI Taxonomy" id="1061"/>
    <lineage>
        <taxon>Bacteria</taxon>
        <taxon>Pseudomonadati</taxon>
        <taxon>Pseudomonadota</taxon>
        <taxon>Alphaproteobacteria</taxon>
        <taxon>Rhodobacterales</taxon>
        <taxon>Rhodobacter group</taxon>
        <taxon>Rhodobacter</taxon>
    </lineage>
</organism>
<sequence>MRKMLLCAGLMLALAAPVQAEEAGAEAVGQGDLNPPEMSLDRVLRDVGRGETSMTHCASGYFMTKSGDHGAARAVFGLCAERGWTGAMTWMSQLDDNGLGGPEDPAAAAEWNRQAAAAGDPVGLFNRGLDLLRGRGVARDPAAGRQYVDRAAAAGLGDAQRLQRAGYDWREVTPDADEARYLPQG</sequence>
<name>A0A4U1JUP7_RHOCA</name>
<reference evidence="2 3" key="1">
    <citation type="submission" date="2019-04" db="EMBL/GenBank/DDBJ databases">
        <title>Draft Whole-Genome sequence of the purple photosynthetic bacterium Rhodobacter capsulatus SP108 with an indigenous class A beta-lactamase.</title>
        <authorList>
            <person name="Robertson S."/>
            <person name="Meyer T.E."/>
            <person name="Kyndt J.A."/>
        </authorList>
    </citation>
    <scope>NUCLEOTIDE SEQUENCE [LARGE SCALE GENOMIC DNA]</scope>
    <source>
        <strain evidence="2 3">SP108</strain>
    </source>
</reference>
<gene>
    <name evidence="2" type="ORF">FBT96_04205</name>
</gene>
<dbReference type="EMBL" id="SWJZ01000013">
    <property type="protein sequence ID" value="TKD23023.1"/>
    <property type="molecule type" value="Genomic_DNA"/>
</dbReference>
<dbReference type="OrthoDB" id="7848989at2"/>
<dbReference type="InterPro" id="IPR011990">
    <property type="entry name" value="TPR-like_helical_dom_sf"/>
</dbReference>
<evidence type="ECO:0000313" key="3">
    <source>
        <dbReference type="Proteomes" id="UP000310597"/>
    </source>
</evidence>
<proteinExistence type="predicted"/>
<comment type="caution">
    <text evidence="2">The sequence shown here is derived from an EMBL/GenBank/DDBJ whole genome shotgun (WGS) entry which is preliminary data.</text>
</comment>
<dbReference type="SMART" id="SM00671">
    <property type="entry name" value="SEL1"/>
    <property type="match status" value="2"/>
</dbReference>
<dbReference type="SUPFAM" id="SSF81901">
    <property type="entry name" value="HCP-like"/>
    <property type="match status" value="1"/>
</dbReference>
<feature type="signal peptide" evidence="1">
    <location>
        <begin position="1"/>
        <end position="20"/>
    </location>
</feature>
<accession>A0A4U1JUP7</accession>
<dbReference type="Proteomes" id="UP000310597">
    <property type="component" value="Unassembled WGS sequence"/>
</dbReference>
<protein>
    <submittedName>
        <fullName evidence="2">Sel1 repeat family protein</fullName>
    </submittedName>
</protein>
<evidence type="ECO:0000313" key="2">
    <source>
        <dbReference type="EMBL" id="TKD23023.1"/>
    </source>
</evidence>
<dbReference type="InterPro" id="IPR006597">
    <property type="entry name" value="Sel1-like"/>
</dbReference>
<feature type="chain" id="PRO_5020814917" evidence="1">
    <location>
        <begin position="21"/>
        <end position="185"/>
    </location>
</feature>
<evidence type="ECO:0000256" key="1">
    <source>
        <dbReference type="SAM" id="SignalP"/>
    </source>
</evidence>
<keyword evidence="1" id="KW-0732">Signal</keyword>
<dbReference type="AlphaFoldDB" id="A0A4U1JUP7"/>
<dbReference type="RefSeq" id="WP_136905091.1">
    <property type="nucleotide sequence ID" value="NZ_SWJZ01000013.1"/>
</dbReference>